<protein>
    <recommendedName>
        <fullName evidence="5">Serine acetyltransferase</fullName>
        <ecNumber evidence="5">2.3.1.30</ecNumber>
    </recommendedName>
</protein>
<dbReference type="EC" id="2.3.1.30" evidence="5"/>
<accession>A0A0C2JUU8</accession>
<evidence type="ECO:0000313" key="7">
    <source>
        <dbReference type="Proteomes" id="UP000031672"/>
    </source>
</evidence>
<dbReference type="AlphaFoldDB" id="A0A0C2NNA1"/>
<dbReference type="Gene3D" id="2.160.10.10">
    <property type="entry name" value="Hexapeptide repeat proteins"/>
    <property type="match status" value="1"/>
</dbReference>
<evidence type="ECO:0000313" key="6">
    <source>
        <dbReference type="EMBL" id="KII77755.1"/>
    </source>
</evidence>
<dbReference type="InterPro" id="IPR005881">
    <property type="entry name" value="Ser_O-AcTrfase"/>
</dbReference>
<reference evidence="6 7" key="1">
    <citation type="submission" date="2014-11" db="EMBL/GenBank/DDBJ databases">
        <title>Draft Genome Sequence of Vibrio piscirenalis strains CECT 8603T and CECT 8604, two marine Gammaproteobacterium isolated from cultured gilthead sea bream (Sparus aurata).</title>
        <authorList>
            <person name="Arahal D.R."/>
            <person name="Rodrigo-Torres L."/>
            <person name="Lucena T."/>
            <person name="Pujalte M.J."/>
        </authorList>
    </citation>
    <scope>NUCLEOTIDE SEQUENCE [LARGE SCALE GENOMIC DNA]</scope>
    <source>
        <strain evidence="6 7">DCR 1-4-2</strain>
    </source>
</reference>
<dbReference type="Pfam" id="PF00132">
    <property type="entry name" value="Hexapep"/>
    <property type="match status" value="1"/>
</dbReference>
<dbReference type="PANTHER" id="PTHR42811">
    <property type="entry name" value="SERINE ACETYLTRANSFERASE"/>
    <property type="match status" value="1"/>
</dbReference>
<dbReference type="SUPFAM" id="SSF51161">
    <property type="entry name" value="Trimeric LpxA-like enzymes"/>
    <property type="match status" value="1"/>
</dbReference>
<gene>
    <name evidence="6" type="ORF">OJ16_11115</name>
</gene>
<name>A0A0C2NNA1_9VIBR</name>
<dbReference type="PROSITE" id="PS00101">
    <property type="entry name" value="HEXAPEP_TRANSFERASES"/>
    <property type="match status" value="1"/>
</dbReference>
<dbReference type="InterPro" id="IPR018357">
    <property type="entry name" value="Hexapep_transf_CS"/>
</dbReference>
<keyword evidence="2 5" id="KW-0808">Transferase</keyword>
<evidence type="ECO:0000256" key="4">
    <source>
        <dbReference type="ARBA" id="ARBA00023315"/>
    </source>
</evidence>
<comment type="catalytic activity">
    <reaction evidence="5">
        <text>L-serine + acetyl-CoA = O-acetyl-L-serine + CoA</text>
        <dbReference type="Rhea" id="RHEA:24560"/>
        <dbReference type="ChEBI" id="CHEBI:33384"/>
        <dbReference type="ChEBI" id="CHEBI:57287"/>
        <dbReference type="ChEBI" id="CHEBI:57288"/>
        <dbReference type="ChEBI" id="CHEBI:58340"/>
        <dbReference type="EC" id="2.3.1.30"/>
    </reaction>
</comment>
<organism evidence="6 7">
    <name type="scientific">Vibrio renipiscarius</name>
    <dbReference type="NCBI Taxonomy" id="1461322"/>
    <lineage>
        <taxon>Bacteria</taxon>
        <taxon>Pseudomonadati</taxon>
        <taxon>Pseudomonadota</taxon>
        <taxon>Gammaproteobacteria</taxon>
        <taxon>Vibrionales</taxon>
        <taxon>Vibrionaceae</taxon>
        <taxon>Vibrio</taxon>
    </lineage>
</organism>
<dbReference type="InterPro" id="IPR045304">
    <property type="entry name" value="LbH_SAT"/>
</dbReference>
<sequence>MLIDYIKSDLCRYVGIDKVNIINFIRHYLFNPGFKFSFWLRVCRFSNSKFLKFIAKVQHYRFRRKYMLDIPVCTNIGYGLYIGHGYAIVINGSAILGNNINLSQFTTIGSNHNKAAVIGDNVYIGPNVCIVENVIIGKNVKIGAGAVVTRDIPDNATSAGVPANVLKIDVGENNYVNKRWETVSN</sequence>
<dbReference type="GO" id="GO:0006535">
    <property type="term" value="P:cysteine biosynthetic process from serine"/>
    <property type="evidence" value="ECO:0007669"/>
    <property type="project" value="InterPro"/>
</dbReference>
<dbReference type="GO" id="GO:0005737">
    <property type="term" value="C:cytoplasm"/>
    <property type="evidence" value="ECO:0007669"/>
    <property type="project" value="InterPro"/>
</dbReference>
<dbReference type="PIRSF" id="PIRSF000441">
    <property type="entry name" value="CysE"/>
    <property type="match status" value="1"/>
</dbReference>
<keyword evidence="7" id="KW-1185">Reference proteome</keyword>
<accession>A0A0C2NNA1</accession>
<dbReference type="EMBL" id="JTKH01000020">
    <property type="protein sequence ID" value="KII77755.1"/>
    <property type="molecule type" value="Genomic_DNA"/>
</dbReference>
<proteinExistence type="inferred from homology"/>
<dbReference type="STRING" id="1461322.OJ16_11115"/>
<dbReference type="GO" id="GO:0009001">
    <property type="term" value="F:serine O-acetyltransferase activity"/>
    <property type="evidence" value="ECO:0007669"/>
    <property type="project" value="UniProtKB-EC"/>
</dbReference>
<evidence type="ECO:0000256" key="1">
    <source>
        <dbReference type="ARBA" id="ARBA00007274"/>
    </source>
</evidence>
<evidence type="ECO:0000256" key="2">
    <source>
        <dbReference type="ARBA" id="ARBA00022679"/>
    </source>
</evidence>
<comment type="caution">
    <text evidence="6">The sequence shown here is derived from an EMBL/GenBank/DDBJ whole genome shotgun (WGS) entry which is preliminary data.</text>
</comment>
<evidence type="ECO:0000256" key="5">
    <source>
        <dbReference type="PIRNR" id="PIRNR000441"/>
    </source>
</evidence>
<dbReference type="InterPro" id="IPR001451">
    <property type="entry name" value="Hexapep"/>
</dbReference>
<dbReference type="CDD" id="cd03354">
    <property type="entry name" value="LbH_SAT"/>
    <property type="match status" value="1"/>
</dbReference>
<dbReference type="OrthoDB" id="9815592at2"/>
<dbReference type="Proteomes" id="UP000031672">
    <property type="component" value="Unassembled WGS sequence"/>
</dbReference>
<keyword evidence="4 5" id="KW-0012">Acyltransferase</keyword>
<dbReference type="InterPro" id="IPR011004">
    <property type="entry name" value="Trimer_LpxA-like_sf"/>
</dbReference>
<evidence type="ECO:0000256" key="3">
    <source>
        <dbReference type="ARBA" id="ARBA00022737"/>
    </source>
</evidence>
<keyword evidence="3" id="KW-0677">Repeat</keyword>
<comment type="similarity">
    <text evidence="1 5">Belongs to the transferase hexapeptide repeat family.</text>
</comment>